<keyword evidence="6 7" id="KW-0472">Membrane</keyword>
<feature type="transmembrane region" description="Helical" evidence="7">
    <location>
        <begin position="204"/>
        <end position="224"/>
    </location>
</feature>
<organism evidence="8 9">
    <name type="scientific">Catenulispora pinistramenti</name>
    <dbReference type="NCBI Taxonomy" id="2705254"/>
    <lineage>
        <taxon>Bacteria</taxon>
        <taxon>Bacillati</taxon>
        <taxon>Actinomycetota</taxon>
        <taxon>Actinomycetes</taxon>
        <taxon>Catenulisporales</taxon>
        <taxon>Catenulisporaceae</taxon>
        <taxon>Catenulispora</taxon>
    </lineage>
</organism>
<dbReference type="Pfam" id="PF01810">
    <property type="entry name" value="LysE"/>
    <property type="match status" value="1"/>
</dbReference>
<keyword evidence="4 7" id="KW-0812">Transmembrane</keyword>
<dbReference type="Proteomes" id="UP000730482">
    <property type="component" value="Unassembled WGS sequence"/>
</dbReference>
<dbReference type="RefSeq" id="WP_212015423.1">
    <property type="nucleotide sequence ID" value="NZ_JAAFYZ010000131.1"/>
</dbReference>
<evidence type="ECO:0000313" key="8">
    <source>
        <dbReference type="EMBL" id="MBS2551212.1"/>
    </source>
</evidence>
<evidence type="ECO:0000256" key="6">
    <source>
        <dbReference type="ARBA" id="ARBA00023136"/>
    </source>
</evidence>
<feature type="transmembrane region" description="Helical" evidence="7">
    <location>
        <begin position="41"/>
        <end position="63"/>
    </location>
</feature>
<evidence type="ECO:0000256" key="7">
    <source>
        <dbReference type="SAM" id="Phobius"/>
    </source>
</evidence>
<proteinExistence type="inferred from homology"/>
<feature type="transmembrane region" description="Helical" evidence="7">
    <location>
        <begin position="6"/>
        <end position="29"/>
    </location>
</feature>
<evidence type="ECO:0000313" key="9">
    <source>
        <dbReference type="Proteomes" id="UP000730482"/>
    </source>
</evidence>
<reference evidence="8 9" key="1">
    <citation type="submission" date="2020-02" db="EMBL/GenBank/DDBJ databases">
        <title>Acidophilic actinobacteria isolated from forest soil.</title>
        <authorList>
            <person name="Golinska P."/>
        </authorList>
    </citation>
    <scope>NUCLEOTIDE SEQUENCE [LARGE SCALE GENOMIC DNA]</scope>
    <source>
        <strain evidence="8 9">NL8</strain>
    </source>
</reference>
<evidence type="ECO:0000256" key="1">
    <source>
        <dbReference type="ARBA" id="ARBA00004651"/>
    </source>
</evidence>
<protein>
    <submittedName>
        <fullName evidence="8">Leucine efflux protein LeuE</fullName>
    </submittedName>
</protein>
<keyword evidence="5 7" id="KW-1133">Transmembrane helix</keyword>
<name>A0ABS5KYR8_9ACTN</name>
<dbReference type="NCBIfam" id="NF008201">
    <property type="entry name" value="PRK10958.1"/>
    <property type="match status" value="1"/>
</dbReference>
<gene>
    <name evidence="8" type="primary">leuE</name>
    <name evidence="8" type="ORF">KGQ19_30520</name>
</gene>
<evidence type="ECO:0000256" key="3">
    <source>
        <dbReference type="ARBA" id="ARBA00022475"/>
    </source>
</evidence>
<keyword evidence="9" id="KW-1185">Reference proteome</keyword>
<feature type="transmembrane region" description="Helical" evidence="7">
    <location>
        <begin position="169"/>
        <end position="192"/>
    </location>
</feature>
<evidence type="ECO:0000256" key="2">
    <source>
        <dbReference type="ARBA" id="ARBA00007928"/>
    </source>
</evidence>
<comment type="subcellular location">
    <subcellularLocation>
        <location evidence="1">Cell membrane</location>
        <topology evidence="1">Multi-pass membrane protein</topology>
    </subcellularLocation>
</comment>
<comment type="caution">
    <text evidence="8">The sequence shown here is derived from an EMBL/GenBank/DDBJ whole genome shotgun (WGS) entry which is preliminary data.</text>
</comment>
<dbReference type="PANTHER" id="PTHR30086:SF15">
    <property type="entry name" value="LEUCINE EFFLUX PROTEIN"/>
    <property type="match status" value="1"/>
</dbReference>
<feature type="transmembrane region" description="Helical" evidence="7">
    <location>
        <begin position="136"/>
        <end position="157"/>
    </location>
</feature>
<dbReference type="PIRSF" id="PIRSF006324">
    <property type="entry name" value="LeuE"/>
    <property type="match status" value="1"/>
</dbReference>
<dbReference type="InterPro" id="IPR001123">
    <property type="entry name" value="LeuE-type"/>
</dbReference>
<sequence length="230" mass="23981">MLGTVDLPAFVVGALFIVLLPGPNSLYVLTVGARKGVRTGYRAACGVFLGDAVLLTLTAAGAASMLKRSPATFDVVKFLGAGYLAWLGFGMLRSAAKAWRERREVAAAAATAAGDAPEATAMAEAIQAAERPFSRALVVSLLNPKAILFDLAFLTQFVSPHATYPTEAFALLSTIVMLFSAAYLSALIFTGNRLADAFRRRRRLAAAGTGGIGSLFLGFAFKLATASLGA</sequence>
<comment type="similarity">
    <text evidence="2">Belongs to the Rht family.</text>
</comment>
<accession>A0ABS5KYR8</accession>
<feature type="transmembrane region" description="Helical" evidence="7">
    <location>
        <begin position="75"/>
        <end position="92"/>
    </location>
</feature>
<keyword evidence="3" id="KW-1003">Cell membrane</keyword>
<evidence type="ECO:0000256" key="4">
    <source>
        <dbReference type="ARBA" id="ARBA00022692"/>
    </source>
</evidence>
<evidence type="ECO:0000256" key="5">
    <source>
        <dbReference type="ARBA" id="ARBA00022989"/>
    </source>
</evidence>
<dbReference type="EMBL" id="JAAFYZ010000131">
    <property type="protein sequence ID" value="MBS2551212.1"/>
    <property type="molecule type" value="Genomic_DNA"/>
</dbReference>
<dbReference type="PANTHER" id="PTHR30086">
    <property type="entry name" value="ARGININE EXPORTER PROTEIN ARGO"/>
    <property type="match status" value="1"/>
</dbReference>